<feature type="region of interest" description="Disordered" evidence="1">
    <location>
        <begin position="348"/>
        <end position="396"/>
    </location>
</feature>
<dbReference type="AlphaFoldDB" id="A0A8J2IB72"/>
<evidence type="ECO:0000313" key="2">
    <source>
        <dbReference type="EMBL" id="CAG5178819.1"/>
    </source>
</evidence>
<evidence type="ECO:0000256" key="1">
    <source>
        <dbReference type="SAM" id="MobiDB-lite"/>
    </source>
</evidence>
<feature type="compositionally biased region" description="Basic and acidic residues" evidence="1">
    <location>
        <begin position="89"/>
        <end position="102"/>
    </location>
</feature>
<evidence type="ECO:0000313" key="3">
    <source>
        <dbReference type="Proteomes" id="UP000676310"/>
    </source>
</evidence>
<feature type="compositionally biased region" description="Polar residues" evidence="1">
    <location>
        <begin position="19"/>
        <end position="37"/>
    </location>
</feature>
<comment type="caution">
    <text evidence="2">The sequence shown here is derived from an EMBL/GenBank/DDBJ whole genome shotgun (WGS) entry which is preliminary data.</text>
</comment>
<feature type="compositionally biased region" description="Basic and acidic residues" evidence="1">
    <location>
        <begin position="1"/>
        <end position="12"/>
    </location>
</feature>
<gene>
    <name evidence="2" type="ORF">ALTATR162_LOCUS8891</name>
</gene>
<dbReference type="EMBL" id="CAJRGZ010000023">
    <property type="protein sequence ID" value="CAG5178819.1"/>
    <property type="molecule type" value="Genomic_DNA"/>
</dbReference>
<name>A0A8J2IB72_9PLEO</name>
<feature type="region of interest" description="Disordered" evidence="1">
    <location>
        <begin position="64"/>
        <end position="110"/>
    </location>
</feature>
<feature type="region of interest" description="Disordered" evidence="1">
    <location>
        <begin position="1"/>
        <end position="37"/>
    </location>
</feature>
<protein>
    <submittedName>
        <fullName evidence="2">Uncharacterized protein</fullName>
    </submittedName>
</protein>
<reference evidence="2" key="1">
    <citation type="submission" date="2021-05" db="EMBL/GenBank/DDBJ databases">
        <authorList>
            <person name="Stam R."/>
        </authorList>
    </citation>
    <scope>NUCLEOTIDE SEQUENCE</scope>
    <source>
        <strain evidence="2">CS162</strain>
    </source>
</reference>
<dbReference type="RefSeq" id="XP_043172459.1">
    <property type="nucleotide sequence ID" value="XM_043316524.1"/>
</dbReference>
<sequence>MKHIQDIDRQESHAAQAVSVASTPVPDSSPMSEFSGTPSLEVVSASFRGDANRVKALVNVGSGVAGADEDSAGEQPSDDYCSKTYFGQKELDRDKGKRKATESPDASPNFKPVVKRAAAVARKEKRAIVGLSDKTVRPRPPDKPQFAPNEKLREWQRVRQNIPVSGLQTLNHQHSHYHVLNAPPFRPTIMTKRVQQDQGLPLPSLTSDILRLTPGQQYDGRDVVTVDQALSRWPQTHNSAGRMQYIVGPAGEVLNQSMIDGDELLQKVRHQQARIEVWAARYDNALRVNHVPAPLNTAFPPLNAHRTSFNDAHPPESRLNRFRPIQSANFKIFEDAARRDLRSKDFVASAPGSRMPSRQSSPQPSQHLRAPARPPPPEQFPGKDPISQTTKGSVARELTQPIALQRSTSFMADKNDAVLTLRIHSNTYDINSTPIFSILRIRMSQIFGPRLDAYCQQRSKEYGVDWVFIYRYALGGPENAQRERYIEIDYNMTPNDVQDTERAEIKLRDMDTIMVMKAKSRIAAMVESSCNGTETPLSPIGSQVSEEVVEIINGETPIYQNAGTIANWHRLVESKMMELRGQITSLSSENQVQKAMMAQQTHMLNDLVKRNNELMQGKYGCAAGRIGQIPLSAAQFAATLGAGFQHGPAVQRSRFVDRLEAVRQPTEHMSSPIPMQQYRFPTSVHGMQGRRPRYDSGAREAFPDFQKNGVPTIQPAQFAAHVMGDRMASHVPVPQHMRRGGGDGGGASACIGKVEDVEMER</sequence>
<keyword evidence="3" id="KW-1185">Reference proteome</keyword>
<accession>A0A8J2IB72</accession>
<organism evidence="2 3">
    <name type="scientific">Alternaria atra</name>
    <dbReference type="NCBI Taxonomy" id="119953"/>
    <lineage>
        <taxon>Eukaryota</taxon>
        <taxon>Fungi</taxon>
        <taxon>Dikarya</taxon>
        <taxon>Ascomycota</taxon>
        <taxon>Pezizomycotina</taxon>
        <taxon>Dothideomycetes</taxon>
        <taxon>Pleosporomycetidae</taxon>
        <taxon>Pleosporales</taxon>
        <taxon>Pleosporineae</taxon>
        <taxon>Pleosporaceae</taxon>
        <taxon>Alternaria</taxon>
        <taxon>Alternaria sect. Ulocladioides</taxon>
    </lineage>
</organism>
<dbReference type="OrthoDB" id="3799995at2759"/>
<proteinExistence type="predicted"/>
<feature type="compositionally biased region" description="Low complexity" evidence="1">
    <location>
        <begin position="353"/>
        <end position="371"/>
    </location>
</feature>
<dbReference type="GeneID" id="67021051"/>
<dbReference type="Proteomes" id="UP000676310">
    <property type="component" value="Unassembled WGS sequence"/>
</dbReference>